<name>K4ANG4_SETIT</name>
<keyword evidence="2" id="KW-1185">Reference proteome</keyword>
<protein>
    <submittedName>
        <fullName evidence="1">Uncharacterized protein</fullName>
    </submittedName>
</protein>
<dbReference type="Proteomes" id="UP000004995">
    <property type="component" value="Unassembled WGS sequence"/>
</dbReference>
<reference evidence="2" key="1">
    <citation type="journal article" date="2012" name="Nat. Biotechnol.">
        <title>Reference genome sequence of the model plant Setaria.</title>
        <authorList>
            <person name="Bennetzen J.L."/>
            <person name="Schmutz J."/>
            <person name="Wang H."/>
            <person name="Percifield R."/>
            <person name="Hawkins J."/>
            <person name="Pontaroli A.C."/>
            <person name="Estep M."/>
            <person name="Feng L."/>
            <person name="Vaughn J.N."/>
            <person name="Grimwood J."/>
            <person name="Jenkins J."/>
            <person name="Barry K."/>
            <person name="Lindquist E."/>
            <person name="Hellsten U."/>
            <person name="Deshpande S."/>
            <person name="Wang X."/>
            <person name="Wu X."/>
            <person name="Mitros T."/>
            <person name="Triplett J."/>
            <person name="Yang X."/>
            <person name="Ye C.Y."/>
            <person name="Mauro-Herrera M."/>
            <person name="Wang L."/>
            <person name="Li P."/>
            <person name="Sharma M."/>
            <person name="Sharma R."/>
            <person name="Ronald P.C."/>
            <person name="Panaud O."/>
            <person name="Kellogg E.A."/>
            <person name="Brutnell T.P."/>
            <person name="Doust A.N."/>
            <person name="Tuskan G.A."/>
            <person name="Rokhsar D."/>
            <person name="Devos K.M."/>
        </authorList>
    </citation>
    <scope>NUCLEOTIDE SEQUENCE [LARGE SCALE GENOMIC DNA]</scope>
    <source>
        <strain evidence="2">cv. Yugu1</strain>
    </source>
</reference>
<sequence>MYSSGGTSTRGYLPQIGKFCKISTICLISSQLDYPCPS</sequence>
<dbReference type="AlphaFoldDB" id="K4ANG4"/>
<organism evidence="1 2">
    <name type="scientific">Setaria italica</name>
    <name type="common">Foxtail millet</name>
    <name type="synonym">Panicum italicum</name>
    <dbReference type="NCBI Taxonomy" id="4555"/>
    <lineage>
        <taxon>Eukaryota</taxon>
        <taxon>Viridiplantae</taxon>
        <taxon>Streptophyta</taxon>
        <taxon>Embryophyta</taxon>
        <taxon>Tracheophyta</taxon>
        <taxon>Spermatophyta</taxon>
        <taxon>Magnoliopsida</taxon>
        <taxon>Liliopsida</taxon>
        <taxon>Poales</taxon>
        <taxon>Poaceae</taxon>
        <taxon>PACMAD clade</taxon>
        <taxon>Panicoideae</taxon>
        <taxon>Panicodae</taxon>
        <taxon>Paniceae</taxon>
        <taxon>Cenchrinae</taxon>
        <taxon>Setaria</taxon>
    </lineage>
</organism>
<proteinExistence type="predicted"/>
<dbReference type="HOGENOM" id="CLU_3336518_0_0_1"/>
<accession>K4ANG4</accession>
<dbReference type="EMBL" id="AGNK02005539">
    <property type="status" value="NOT_ANNOTATED_CDS"/>
    <property type="molecule type" value="Genomic_DNA"/>
</dbReference>
<dbReference type="InParanoid" id="K4ANG4"/>
<evidence type="ECO:0000313" key="2">
    <source>
        <dbReference type="Proteomes" id="UP000004995"/>
    </source>
</evidence>
<dbReference type="EnsemblPlants" id="KQK88418">
    <property type="protein sequence ID" value="KQK88418"/>
    <property type="gene ID" value="SETIT_040461mg"/>
</dbReference>
<dbReference type="Gramene" id="KQK88418">
    <property type="protein sequence ID" value="KQK88418"/>
    <property type="gene ID" value="SETIT_040461mg"/>
</dbReference>
<reference evidence="1" key="2">
    <citation type="submission" date="2018-08" db="UniProtKB">
        <authorList>
            <consortium name="EnsemblPlants"/>
        </authorList>
    </citation>
    <scope>IDENTIFICATION</scope>
    <source>
        <strain evidence="1">Yugu1</strain>
    </source>
</reference>
<evidence type="ECO:0000313" key="1">
    <source>
        <dbReference type="EnsemblPlants" id="KQK88418"/>
    </source>
</evidence>